<dbReference type="RefSeq" id="WP_235680099.1">
    <property type="nucleotide sequence ID" value="NZ_MK318990.1"/>
</dbReference>
<evidence type="ECO:0000256" key="1">
    <source>
        <dbReference type="ARBA" id="ARBA00006295"/>
    </source>
</evidence>
<evidence type="ECO:0000256" key="2">
    <source>
        <dbReference type="SAM" id="MobiDB-lite"/>
    </source>
</evidence>
<dbReference type="InterPro" id="IPR041468">
    <property type="entry name" value="HTH_ParB/Spo0J"/>
</dbReference>
<dbReference type="InterPro" id="IPR004437">
    <property type="entry name" value="ParB/RepB/Spo0J"/>
</dbReference>
<dbReference type="CDD" id="cd16406">
    <property type="entry name" value="ParB_N_like"/>
    <property type="match status" value="1"/>
</dbReference>
<dbReference type="GO" id="GO:0007059">
    <property type="term" value="P:chromosome segregation"/>
    <property type="evidence" value="ECO:0007669"/>
    <property type="project" value="TreeGrafter"/>
</dbReference>
<protein>
    <submittedName>
        <fullName evidence="4">ParB/RepB/Spo0J family partition domain protein</fullName>
    </submittedName>
</protein>
<dbReference type="GO" id="GO:0003677">
    <property type="term" value="F:DNA binding"/>
    <property type="evidence" value="ECO:0007669"/>
    <property type="project" value="InterPro"/>
</dbReference>
<feature type="region of interest" description="Disordered" evidence="2">
    <location>
        <begin position="421"/>
        <end position="447"/>
    </location>
</feature>
<dbReference type="SMART" id="SM00470">
    <property type="entry name" value="ParB"/>
    <property type="match status" value="1"/>
</dbReference>
<dbReference type="FunFam" id="1.10.10.2830:FF:000001">
    <property type="entry name" value="Chromosome partitioning protein ParB"/>
    <property type="match status" value="1"/>
</dbReference>
<dbReference type="Pfam" id="PF02195">
    <property type="entry name" value="ParB_N"/>
    <property type="match status" value="1"/>
</dbReference>
<dbReference type="SUPFAM" id="SSF110849">
    <property type="entry name" value="ParB/Sulfiredoxin"/>
    <property type="match status" value="1"/>
</dbReference>
<comment type="similarity">
    <text evidence="1">Belongs to the ParB family.</text>
</comment>
<reference evidence="4" key="1">
    <citation type="submission" date="2018-12" db="EMBL/GenBank/DDBJ databases">
        <title>Three Rhizobium rhizogenes strains isolated from the same crown gall tumor carry diverse plasmids.</title>
        <authorList>
            <person name="Pulawska J."/>
            <person name="Kuzmanovic N."/>
        </authorList>
    </citation>
    <scope>NUCLEOTIDE SEQUENCE</scope>
    <source>
        <strain evidence="4">C6.5</strain>
        <plasmid evidence="4">pC6.5e</plasmid>
    </source>
</reference>
<feature type="domain" description="ParB-like N-terminal" evidence="3">
    <location>
        <begin position="31"/>
        <end position="128"/>
    </location>
</feature>
<dbReference type="AlphaFoldDB" id="A0A7S4ZVE4"/>
<proteinExistence type="inferred from homology"/>
<dbReference type="InterPro" id="IPR003115">
    <property type="entry name" value="ParB_N"/>
</dbReference>
<dbReference type="NCBIfam" id="TIGR00180">
    <property type="entry name" value="parB_part"/>
    <property type="match status" value="1"/>
</dbReference>
<dbReference type="GO" id="GO:0005694">
    <property type="term" value="C:chromosome"/>
    <property type="evidence" value="ECO:0007669"/>
    <property type="project" value="TreeGrafter"/>
</dbReference>
<accession>A0A7S4ZVE4</accession>
<dbReference type="SUPFAM" id="SSF109709">
    <property type="entry name" value="KorB DNA-binding domain-like"/>
    <property type="match status" value="1"/>
</dbReference>
<gene>
    <name evidence="4" type="primary">parB</name>
    <name evidence="4" type="ORF">C6.5e_769</name>
</gene>
<dbReference type="Pfam" id="PF17762">
    <property type="entry name" value="HTH_ParB"/>
    <property type="match status" value="1"/>
</dbReference>
<dbReference type="PANTHER" id="PTHR33375">
    <property type="entry name" value="CHROMOSOME-PARTITIONING PROTEIN PARB-RELATED"/>
    <property type="match status" value="1"/>
</dbReference>
<evidence type="ECO:0000259" key="3">
    <source>
        <dbReference type="SMART" id="SM00470"/>
    </source>
</evidence>
<sequence>MNVITMPETAETIAIEVAAAAPVTSLMHDTQQIPLSKLVASSKNVRKRNAAMTIPELAASIEAHGLIQNLTVRKVARGNKYEVVAGSRRFAALLHLVAQGKINKSAVIPCNLRSGEANDTEVSLAENTQREAMHIVDEIMAYRQLIEEGMTPETIAARFGQSVVTVRQRLKLANLSPRILGVLREDAIRIDQAKALAISDDHDAQDRAWFDTQSWNRDPHSLRAMLTRDHVRSTDKLALFVGVEAYEAAGGTIARDLFSEADSTFLTDRALLTKLATEVLEQKAKPLKIKGWKWVDTSLGTSAIHNGGFARIFPISHAPTEAEQTELAGLVEQFDEIAGRIEDYAEGDSAIDTDEAELARVEQRIEDIKSAGKVYDTEEKALAGCIVTIAHDGTMHIEQGLVQPDDLAALRALLNLDTANGDAGQDDASTGTIPALPAGEKHGDNGADEEAQEPVMAYSAALIEELTAIRTAAMRNELTQRPELALAVMLYPLVLKTFLTGNGYWRIGSAIEIGGQLKDLAPSIKEADACDALNEWTRIHETWGYKLPGNPGDLWQWLLEQRLPDLLELLAVVTAANINAVEAKHDHDRERLAHADQLAAALKIDMNKHWEARAPFLSRLSKAQIAEVMEDAGCAKTVIKAAIKATKAEAVTLAERALVGKTWLPGPLRFPIEDDHINEDSSS</sequence>
<dbReference type="PANTHER" id="PTHR33375:SF7">
    <property type="entry name" value="CHROMOSOME 2-PARTITIONING PROTEIN PARB-RELATED"/>
    <property type="match status" value="1"/>
</dbReference>
<dbReference type="Gene3D" id="1.10.10.2830">
    <property type="match status" value="1"/>
</dbReference>
<dbReference type="InterPro" id="IPR036086">
    <property type="entry name" value="ParB/Sulfiredoxin_sf"/>
</dbReference>
<organism evidence="4">
    <name type="scientific">Rhizobium rhizogenes</name>
    <name type="common">Agrobacterium rhizogenes</name>
    <dbReference type="NCBI Taxonomy" id="359"/>
    <lineage>
        <taxon>Bacteria</taxon>
        <taxon>Pseudomonadati</taxon>
        <taxon>Pseudomonadota</taxon>
        <taxon>Alphaproteobacteria</taxon>
        <taxon>Hyphomicrobiales</taxon>
        <taxon>Rhizobiaceae</taxon>
        <taxon>Rhizobium/Agrobacterium group</taxon>
        <taxon>Rhizobium</taxon>
    </lineage>
</organism>
<keyword evidence="4" id="KW-0614">Plasmid</keyword>
<evidence type="ECO:0000313" key="4">
    <source>
        <dbReference type="EMBL" id="QCL10633.1"/>
    </source>
</evidence>
<dbReference type="Gene3D" id="3.90.1530.30">
    <property type="match status" value="1"/>
</dbReference>
<dbReference type="InterPro" id="IPR050336">
    <property type="entry name" value="Chromosome_partition/occlusion"/>
</dbReference>
<name>A0A7S4ZVE4_RHIRH</name>
<dbReference type="EMBL" id="MK318990">
    <property type="protein sequence ID" value="QCL10633.1"/>
    <property type="molecule type" value="Genomic_DNA"/>
</dbReference>
<geneLocation type="plasmid" evidence="4">
    <name>pC6.5e</name>
</geneLocation>